<evidence type="ECO:0000259" key="2">
    <source>
        <dbReference type="PROSITE" id="PS51444"/>
    </source>
</evidence>
<dbReference type="InterPro" id="IPR042201">
    <property type="entry name" value="FH2_Formin_sf"/>
</dbReference>
<dbReference type="SUPFAM" id="SSF101447">
    <property type="entry name" value="Formin homology 2 domain (FH2 domain)"/>
    <property type="match status" value="1"/>
</dbReference>
<feature type="region of interest" description="Disordered" evidence="1">
    <location>
        <begin position="172"/>
        <end position="199"/>
    </location>
</feature>
<protein>
    <recommendedName>
        <fullName evidence="2">FH2 domain-containing protein</fullName>
    </recommendedName>
</protein>
<dbReference type="PANTHER" id="PTHR46345:SF8">
    <property type="entry name" value="FORMIN 3, ISOFORM B"/>
    <property type="match status" value="1"/>
</dbReference>
<comment type="caution">
    <text evidence="3">The sequence shown here is derived from an EMBL/GenBank/DDBJ whole genome shotgun (WGS) entry which is preliminary data.</text>
</comment>
<feature type="compositionally biased region" description="Low complexity" evidence="1">
    <location>
        <begin position="90"/>
        <end position="99"/>
    </location>
</feature>
<accession>A0ABD2PMU4</accession>
<dbReference type="InterPro" id="IPR015425">
    <property type="entry name" value="FH2_Formin"/>
</dbReference>
<dbReference type="PANTHER" id="PTHR46345">
    <property type="entry name" value="INVERTED FORMIN-2"/>
    <property type="match status" value="1"/>
</dbReference>
<name>A0ABD2PMU4_9PLAT</name>
<dbReference type="PROSITE" id="PS51444">
    <property type="entry name" value="FH2"/>
    <property type="match status" value="1"/>
</dbReference>
<evidence type="ECO:0000313" key="3">
    <source>
        <dbReference type="EMBL" id="KAL3308837.1"/>
    </source>
</evidence>
<reference evidence="3 4" key="1">
    <citation type="submission" date="2024-11" db="EMBL/GenBank/DDBJ databases">
        <title>Adaptive evolution of stress response genes in parasites aligns with host niche diversity.</title>
        <authorList>
            <person name="Hahn C."/>
            <person name="Resl P."/>
        </authorList>
    </citation>
    <scope>NUCLEOTIDE SEQUENCE [LARGE SCALE GENOMIC DNA]</scope>
    <source>
        <strain evidence="3">EGGRZ-B1_66</strain>
        <tissue evidence="3">Body</tissue>
    </source>
</reference>
<dbReference type="AlphaFoldDB" id="A0ABD2PMU4"/>
<gene>
    <name evidence="3" type="ORF">Ciccas_012626</name>
</gene>
<sequence>MSDTSFAASNCKQFVEQFVTNARGDLAEVNGLLQLMKKSSNKCTDYFCESQEEFQLQEFFRTFYVFFQRFNVAKKENAERKLRECKMKPSRSPSLCSPRSDSEFSHPLTPRVQSLAMSQSVSSKNSSISNTEDEFELLHILQMPMHSGKKGNCSSLPRKTYGVDGSICRRKLSTRTLQRETTKPPDSGIDGSSESVQSLSPNHFQTISSKIGTLDQSKVFNQPPFLRGTSLNFSKVQPAQCPQRKKFHSFQKHTANDILFLDEYREKTLRRNASPDSLILCKNFESEA</sequence>
<feature type="compositionally biased region" description="Polar residues" evidence="1">
    <location>
        <begin position="190"/>
        <end position="199"/>
    </location>
</feature>
<evidence type="ECO:0000313" key="4">
    <source>
        <dbReference type="Proteomes" id="UP001626550"/>
    </source>
</evidence>
<evidence type="ECO:0000256" key="1">
    <source>
        <dbReference type="SAM" id="MobiDB-lite"/>
    </source>
</evidence>
<proteinExistence type="predicted"/>
<keyword evidence="4" id="KW-1185">Reference proteome</keyword>
<organism evidence="3 4">
    <name type="scientific">Cichlidogyrus casuarinus</name>
    <dbReference type="NCBI Taxonomy" id="1844966"/>
    <lineage>
        <taxon>Eukaryota</taxon>
        <taxon>Metazoa</taxon>
        <taxon>Spiralia</taxon>
        <taxon>Lophotrochozoa</taxon>
        <taxon>Platyhelminthes</taxon>
        <taxon>Monogenea</taxon>
        <taxon>Monopisthocotylea</taxon>
        <taxon>Dactylogyridea</taxon>
        <taxon>Ancyrocephalidae</taxon>
        <taxon>Cichlidogyrus</taxon>
    </lineage>
</organism>
<dbReference type="Gene3D" id="1.20.58.2220">
    <property type="entry name" value="Formin, FH2 domain"/>
    <property type="match status" value="1"/>
</dbReference>
<dbReference type="EMBL" id="JBJKFK010004632">
    <property type="protein sequence ID" value="KAL3308837.1"/>
    <property type="molecule type" value="Genomic_DNA"/>
</dbReference>
<feature type="region of interest" description="Disordered" evidence="1">
    <location>
        <begin position="88"/>
        <end position="107"/>
    </location>
</feature>
<dbReference type="Proteomes" id="UP001626550">
    <property type="component" value="Unassembled WGS sequence"/>
</dbReference>
<feature type="domain" description="FH2" evidence="2">
    <location>
        <begin position="1"/>
        <end position="97"/>
    </location>
</feature>